<dbReference type="PANTHER" id="PTHR21490:SF0">
    <property type="entry name" value="ENKURIN"/>
    <property type="match status" value="1"/>
</dbReference>
<comment type="subcellular location">
    <subcellularLocation>
        <location evidence="1">Cell projection</location>
        <location evidence="1">Cilium</location>
    </subcellularLocation>
    <subcellularLocation>
        <location evidence="2">Cytoplasm</location>
        <location evidence="2">Cytoskeleton</location>
    </subcellularLocation>
</comment>
<evidence type="ECO:0000256" key="3">
    <source>
        <dbReference type="ARBA" id="ARBA00022490"/>
    </source>
</evidence>
<evidence type="ECO:0000259" key="7">
    <source>
        <dbReference type="PROSITE" id="PS51665"/>
    </source>
</evidence>
<dbReference type="GO" id="GO:0005516">
    <property type="term" value="F:calmodulin binding"/>
    <property type="evidence" value="ECO:0007669"/>
    <property type="project" value="TreeGrafter"/>
</dbReference>
<dbReference type="Proteomes" id="UP001210925">
    <property type="component" value="Unassembled WGS sequence"/>
</dbReference>
<keyword evidence="4" id="KW-0206">Cytoskeleton</keyword>
<evidence type="ECO:0000313" key="8">
    <source>
        <dbReference type="EMBL" id="KAJ3254036.1"/>
    </source>
</evidence>
<evidence type="ECO:0000256" key="6">
    <source>
        <dbReference type="SAM" id="Coils"/>
    </source>
</evidence>
<dbReference type="Pfam" id="PF13864">
    <property type="entry name" value="Enkurin"/>
    <property type="match status" value="1"/>
</dbReference>
<dbReference type="GO" id="GO:0005929">
    <property type="term" value="C:cilium"/>
    <property type="evidence" value="ECO:0007669"/>
    <property type="project" value="UniProtKB-SubCell"/>
</dbReference>
<gene>
    <name evidence="8" type="ORF">HK103_007575</name>
</gene>
<dbReference type="InterPro" id="IPR027012">
    <property type="entry name" value="Enkurin_dom"/>
</dbReference>
<dbReference type="PANTHER" id="PTHR21490">
    <property type="entry name" value="ENKURIN-RELATED"/>
    <property type="match status" value="1"/>
</dbReference>
<feature type="coiled-coil region" evidence="6">
    <location>
        <begin position="139"/>
        <end position="229"/>
    </location>
</feature>
<evidence type="ECO:0000256" key="1">
    <source>
        <dbReference type="ARBA" id="ARBA00004138"/>
    </source>
</evidence>
<sequence>MAAVKPKVQFSSQAALKTQLEKKHDPRAAIPIPADPYLESVYSLIPEEYIAPPKEKRYKSHYSTQARKEYVSDTKKAASMGPAKVPLPAPSHFLKKRQGVPKKEGWFMPKKTKKESPSFLSKKDYGRTPEYLKKRVLEIKEAELNLANSLALKQQEQQQSALEEQGILVLPDEERERILKGLKENWEQLNNDYQRLSLTVDTVPKIARKVNMEQQLKQYEDLIDRFSHTNIHVSFNTGQ</sequence>
<comment type="caution">
    <text evidence="8">The sequence shown here is derived from an EMBL/GenBank/DDBJ whole genome shotgun (WGS) entry which is preliminary data.</text>
</comment>
<name>A0AAD5UFT7_9FUNG</name>
<evidence type="ECO:0000256" key="2">
    <source>
        <dbReference type="ARBA" id="ARBA00004245"/>
    </source>
</evidence>
<dbReference type="PROSITE" id="PS51665">
    <property type="entry name" value="ENKURIN"/>
    <property type="match status" value="1"/>
</dbReference>
<feature type="domain" description="Enkurin" evidence="7">
    <location>
        <begin position="134"/>
        <end position="234"/>
    </location>
</feature>
<evidence type="ECO:0000256" key="5">
    <source>
        <dbReference type="ARBA" id="ARBA00023273"/>
    </source>
</evidence>
<keyword evidence="9" id="KW-1185">Reference proteome</keyword>
<reference evidence="8" key="1">
    <citation type="submission" date="2020-05" db="EMBL/GenBank/DDBJ databases">
        <title>Phylogenomic resolution of chytrid fungi.</title>
        <authorList>
            <person name="Stajich J.E."/>
            <person name="Amses K."/>
            <person name="Simmons R."/>
            <person name="Seto K."/>
            <person name="Myers J."/>
            <person name="Bonds A."/>
            <person name="Quandt C.A."/>
            <person name="Barry K."/>
            <person name="Liu P."/>
            <person name="Grigoriev I."/>
            <person name="Longcore J.E."/>
            <person name="James T.Y."/>
        </authorList>
    </citation>
    <scope>NUCLEOTIDE SEQUENCE</scope>
    <source>
        <strain evidence="8">PLAUS21</strain>
    </source>
</reference>
<dbReference type="AlphaFoldDB" id="A0AAD5UFT7"/>
<keyword evidence="3" id="KW-0963">Cytoplasm</keyword>
<evidence type="ECO:0000313" key="9">
    <source>
        <dbReference type="Proteomes" id="UP001210925"/>
    </source>
</evidence>
<proteinExistence type="predicted"/>
<accession>A0AAD5UFT7</accession>
<keyword evidence="6" id="KW-0175">Coiled coil</keyword>
<dbReference type="EMBL" id="JADGKB010000094">
    <property type="protein sequence ID" value="KAJ3254036.1"/>
    <property type="molecule type" value="Genomic_DNA"/>
</dbReference>
<protein>
    <recommendedName>
        <fullName evidence="7">Enkurin domain-containing protein</fullName>
    </recommendedName>
</protein>
<keyword evidence="5" id="KW-0966">Cell projection</keyword>
<dbReference type="GO" id="GO:0005856">
    <property type="term" value="C:cytoskeleton"/>
    <property type="evidence" value="ECO:0007669"/>
    <property type="project" value="UniProtKB-SubCell"/>
</dbReference>
<dbReference type="InterPro" id="IPR052102">
    <property type="entry name" value="Enkurin_domain-protein"/>
</dbReference>
<organism evidence="8 9">
    <name type="scientific">Boothiomyces macroporosus</name>
    <dbReference type="NCBI Taxonomy" id="261099"/>
    <lineage>
        <taxon>Eukaryota</taxon>
        <taxon>Fungi</taxon>
        <taxon>Fungi incertae sedis</taxon>
        <taxon>Chytridiomycota</taxon>
        <taxon>Chytridiomycota incertae sedis</taxon>
        <taxon>Chytridiomycetes</taxon>
        <taxon>Rhizophydiales</taxon>
        <taxon>Terramycetaceae</taxon>
        <taxon>Boothiomyces</taxon>
    </lineage>
</organism>
<evidence type="ECO:0000256" key="4">
    <source>
        <dbReference type="ARBA" id="ARBA00023212"/>
    </source>
</evidence>